<dbReference type="Gene3D" id="3.90.1150.10">
    <property type="entry name" value="Aspartate Aminotransferase, domain 1"/>
    <property type="match status" value="1"/>
</dbReference>
<dbReference type="Gene3D" id="3.40.640.10">
    <property type="entry name" value="Type I PLP-dependent aspartate aminotransferase-like (Major domain)"/>
    <property type="match status" value="1"/>
</dbReference>
<name>A0ABU3Q8W7_9SPHN</name>
<dbReference type="EMBL" id="JAVUPU010000006">
    <property type="protein sequence ID" value="MDT9599757.1"/>
    <property type="molecule type" value="Genomic_DNA"/>
</dbReference>
<organism evidence="6 7">
    <name type="scientific">Sphingosinicella rhizophila</name>
    <dbReference type="NCBI Taxonomy" id="3050082"/>
    <lineage>
        <taxon>Bacteria</taxon>
        <taxon>Pseudomonadati</taxon>
        <taxon>Pseudomonadota</taxon>
        <taxon>Alphaproteobacteria</taxon>
        <taxon>Sphingomonadales</taxon>
        <taxon>Sphingosinicellaceae</taxon>
        <taxon>Sphingosinicella</taxon>
    </lineage>
</organism>
<dbReference type="InterPro" id="IPR015424">
    <property type="entry name" value="PyrdxlP-dep_Trfase"/>
</dbReference>
<feature type="domain" description="Aromatic amino acid beta-eliminating lyase/threonine aldolase" evidence="5">
    <location>
        <begin position="80"/>
        <end position="317"/>
    </location>
</feature>
<reference evidence="6 7" key="1">
    <citation type="submission" date="2023-05" db="EMBL/GenBank/DDBJ databases">
        <authorList>
            <person name="Guo Y."/>
        </authorList>
    </citation>
    <scope>NUCLEOTIDE SEQUENCE [LARGE SCALE GENOMIC DNA]</scope>
    <source>
        <strain evidence="6 7">GR2756</strain>
    </source>
</reference>
<evidence type="ECO:0000256" key="4">
    <source>
        <dbReference type="ARBA" id="ARBA00022898"/>
    </source>
</evidence>
<keyword evidence="4" id="KW-0663">Pyridoxal phosphate</keyword>
<protein>
    <submittedName>
        <fullName evidence="6">Beta-eliminating lyase-related protein</fullName>
    </submittedName>
</protein>
<sequence length="396" mass="44032">MTIEISRSEFFALALGSAAAFQASKVNATPLVESIPPGRREQLAWLQRSCKTQFTAPPPPDDGSEMIAVGEYCRANRIVGDYYGQSAFLQAFERKIATLLGFEAGCFMPTGTMAQLIMLRIYADRSGNRTMGFHPSSHHLLSENDSFTVLHNLHGLQISPWERPISAADIEAAPQPLCAVSVEIPVRWIGGQLQTWEELEAIKRTCRTRGIKLHMDGARLWESQPYYGRSFADICRGFDTVYVSLYKMIGAPGGAMLLGPGELIREARTWRRRHGGEIHRLLPYVVSAAMRIDPILSEMKNYVKRGRALAAAIAADRRLKVLPEAPPTNLFRVFIPGDANKLTERRNRIAEESKIWVSGSFSPSRFPGWVQTELQPGPRFNIGEREAAAAFSSLLG</sequence>
<comment type="cofactor">
    <cofactor evidence="1">
        <name>pyridoxal 5'-phosphate</name>
        <dbReference type="ChEBI" id="CHEBI:597326"/>
    </cofactor>
</comment>
<keyword evidence="7" id="KW-1185">Reference proteome</keyword>
<dbReference type="Proteomes" id="UP001259572">
    <property type="component" value="Unassembled WGS sequence"/>
</dbReference>
<dbReference type="RefSeq" id="WP_315726859.1">
    <property type="nucleotide sequence ID" value="NZ_JAVUPU010000006.1"/>
</dbReference>
<evidence type="ECO:0000256" key="1">
    <source>
        <dbReference type="ARBA" id="ARBA00001933"/>
    </source>
</evidence>
<dbReference type="Pfam" id="PF01212">
    <property type="entry name" value="Beta_elim_lyase"/>
    <property type="match status" value="1"/>
</dbReference>
<dbReference type="PANTHER" id="PTHR48097:SF9">
    <property type="entry name" value="L-THREONINE ALDOLASE"/>
    <property type="match status" value="1"/>
</dbReference>
<evidence type="ECO:0000313" key="6">
    <source>
        <dbReference type="EMBL" id="MDT9599757.1"/>
    </source>
</evidence>
<comment type="similarity">
    <text evidence="2">Belongs to the threonine aldolase family.</text>
</comment>
<evidence type="ECO:0000313" key="7">
    <source>
        <dbReference type="Proteomes" id="UP001259572"/>
    </source>
</evidence>
<dbReference type="InterPro" id="IPR015422">
    <property type="entry name" value="PyrdxlP-dep_Trfase_small"/>
</dbReference>
<dbReference type="PANTHER" id="PTHR48097">
    <property type="entry name" value="L-THREONINE ALDOLASE-RELATED"/>
    <property type="match status" value="1"/>
</dbReference>
<accession>A0ABU3Q8W7</accession>
<dbReference type="InterPro" id="IPR015421">
    <property type="entry name" value="PyrdxlP-dep_Trfase_major"/>
</dbReference>
<dbReference type="GO" id="GO:0016829">
    <property type="term" value="F:lyase activity"/>
    <property type="evidence" value="ECO:0007669"/>
    <property type="project" value="UniProtKB-KW"/>
</dbReference>
<evidence type="ECO:0000259" key="5">
    <source>
        <dbReference type="Pfam" id="PF01212"/>
    </source>
</evidence>
<keyword evidence="6" id="KW-0456">Lyase</keyword>
<comment type="subunit">
    <text evidence="3">Homotetramer.</text>
</comment>
<gene>
    <name evidence="6" type="ORF">RQX22_12420</name>
</gene>
<dbReference type="InterPro" id="IPR001597">
    <property type="entry name" value="ArAA_b-elim_lyase/Thr_aldolase"/>
</dbReference>
<evidence type="ECO:0000256" key="3">
    <source>
        <dbReference type="ARBA" id="ARBA00011881"/>
    </source>
</evidence>
<evidence type="ECO:0000256" key="2">
    <source>
        <dbReference type="ARBA" id="ARBA00006966"/>
    </source>
</evidence>
<comment type="caution">
    <text evidence="6">The sequence shown here is derived from an EMBL/GenBank/DDBJ whole genome shotgun (WGS) entry which is preliminary data.</text>
</comment>
<proteinExistence type="inferred from homology"/>
<dbReference type="SUPFAM" id="SSF53383">
    <property type="entry name" value="PLP-dependent transferases"/>
    <property type="match status" value="1"/>
</dbReference>